<keyword evidence="7 14" id="KW-0694">RNA-binding</keyword>
<accession>A0ABV0N0Q6</accession>
<sequence>LANLFTFSVERNKFGFHDRQLLKVTAIECARFLSRSDMSELYIRVAEDENEEPMEIPSEDDGTVLLSSVAAQFPGACGLRYRNPESQCMRGVRLVEGVLHAPESSWGNLVYVVNYPKDNKRKMDEIDAASAVKIKRGFQKTSDLIVLGLPWKTTEQDLKDYFTTFGEVIMVQASPDEPMRSRKIFVGRCTEDMTTDDLRQYFMQYGEVTDVFIPKPFRAFAFVTFADDQVAQALCGEDLIIKGVSVHISNAEPKHNNSRQMMDRGRCGAGGFSQGYGSNRGGIGSGSGGVNFGALGLNPAMVAAAQAALQSSWGMMGMLANQQGLTTAAGTASTTRDQTYSSSSTSYSSPSSASLGWAAGTNTASSSGFSSGFGTSMESKSSSWGM</sequence>
<reference evidence="17 18" key="1">
    <citation type="submission" date="2021-06" db="EMBL/GenBank/DDBJ databases">
        <authorList>
            <person name="Palmer J.M."/>
        </authorList>
    </citation>
    <scope>NUCLEOTIDE SEQUENCE [LARGE SCALE GENOMIC DNA]</scope>
    <source>
        <strain evidence="17 18">GA_2019</strain>
        <tissue evidence="17">Muscle</tissue>
    </source>
</reference>
<dbReference type="InterPro" id="IPR035979">
    <property type="entry name" value="RBD_domain_sf"/>
</dbReference>
<keyword evidence="12" id="KW-0508">mRNA splicing</keyword>
<feature type="domain" description="RRM" evidence="16">
    <location>
        <begin position="182"/>
        <end position="253"/>
    </location>
</feature>
<name>A0ABV0N0Q6_9TELE</name>
<dbReference type="InterPro" id="IPR012677">
    <property type="entry name" value="Nucleotide-bd_a/b_plait_sf"/>
</dbReference>
<keyword evidence="18" id="KW-1185">Reference proteome</keyword>
<dbReference type="Pfam" id="PF20910">
    <property type="entry name" value="TDP-43_C"/>
    <property type="match status" value="1"/>
</dbReference>
<keyword evidence="10" id="KW-0496">Mitochondrion</keyword>
<evidence type="ECO:0000313" key="17">
    <source>
        <dbReference type="EMBL" id="MEQ2164941.1"/>
    </source>
</evidence>
<dbReference type="EMBL" id="JAHRIO010020739">
    <property type="protein sequence ID" value="MEQ2164941.1"/>
    <property type="molecule type" value="Genomic_DNA"/>
</dbReference>
<feature type="compositionally biased region" description="Low complexity" evidence="15">
    <location>
        <begin position="362"/>
        <end position="376"/>
    </location>
</feature>
<dbReference type="PROSITE" id="PS50102">
    <property type="entry name" value="RRM"/>
    <property type="match status" value="1"/>
</dbReference>
<dbReference type="PANTHER" id="PTHR48033">
    <property type="entry name" value="RNA-BINDING (RRM/RBD/RNP MOTIFS) FAMILY PROTEIN"/>
    <property type="match status" value="1"/>
</dbReference>
<evidence type="ECO:0000256" key="13">
    <source>
        <dbReference type="ARBA" id="ARBA00023242"/>
    </source>
</evidence>
<evidence type="ECO:0000313" key="18">
    <source>
        <dbReference type="Proteomes" id="UP001476798"/>
    </source>
</evidence>
<protein>
    <recommendedName>
        <fullName evidence="3">TAR DNA-binding protein 43</fullName>
    </recommendedName>
</protein>
<evidence type="ECO:0000256" key="10">
    <source>
        <dbReference type="ARBA" id="ARBA00023128"/>
    </source>
</evidence>
<keyword evidence="13" id="KW-0539">Nucleus</keyword>
<evidence type="ECO:0000256" key="8">
    <source>
        <dbReference type="ARBA" id="ARBA00023015"/>
    </source>
</evidence>
<evidence type="ECO:0000256" key="1">
    <source>
        <dbReference type="ARBA" id="ARBA00004123"/>
    </source>
</evidence>
<evidence type="ECO:0000256" key="4">
    <source>
        <dbReference type="ARBA" id="ARBA00022491"/>
    </source>
</evidence>
<evidence type="ECO:0000256" key="5">
    <source>
        <dbReference type="ARBA" id="ARBA00022664"/>
    </source>
</evidence>
<dbReference type="Pfam" id="PF18694">
    <property type="entry name" value="TDP-43_N"/>
    <property type="match status" value="1"/>
</dbReference>
<dbReference type="InterPro" id="IPR049124">
    <property type="entry name" value="TDP-43_C"/>
</dbReference>
<feature type="region of interest" description="Disordered" evidence="15">
    <location>
        <begin position="333"/>
        <end position="352"/>
    </location>
</feature>
<evidence type="ECO:0000256" key="11">
    <source>
        <dbReference type="ARBA" id="ARBA00023163"/>
    </source>
</evidence>
<dbReference type="PANTHER" id="PTHR48033:SF9">
    <property type="entry name" value="TAR DNA-BINDING PROTEIN 43"/>
    <property type="match status" value="1"/>
</dbReference>
<dbReference type="SUPFAM" id="SSF54928">
    <property type="entry name" value="RNA-binding domain, RBD"/>
    <property type="match status" value="2"/>
</dbReference>
<feature type="compositionally biased region" description="Polar residues" evidence="15">
    <location>
        <begin position="377"/>
        <end position="386"/>
    </location>
</feature>
<evidence type="ECO:0000256" key="3">
    <source>
        <dbReference type="ARBA" id="ARBA00018889"/>
    </source>
</evidence>
<dbReference type="InterPro" id="IPR000504">
    <property type="entry name" value="RRM_dom"/>
</dbReference>
<keyword evidence="8" id="KW-0805">Transcription regulation</keyword>
<dbReference type="Proteomes" id="UP001476798">
    <property type="component" value="Unassembled WGS sequence"/>
</dbReference>
<keyword evidence="11" id="KW-0804">Transcription</keyword>
<dbReference type="Gene3D" id="3.30.70.330">
    <property type="match status" value="2"/>
</dbReference>
<evidence type="ECO:0000256" key="12">
    <source>
        <dbReference type="ARBA" id="ARBA00023187"/>
    </source>
</evidence>
<dbReference type="InterPro" id="IPR041105">
    <property type="entry name" value="TDP-43_N"/>
</dbReference>
<feature type="region of interest" description="Disordered" evidence="15">
    <location>
        <begin position="362"/>
        <end position="386"/>
    </location>
</feature>
<comment type="caution">
    <text evidence="17">The sequence shown here is derived from an EMBL/GenBank/DDBJ whole genome shotgun (WGS) entry which is preliminary data.</text>
</comment>
<evidence type="ECO:0000256" key="2">
    <source>
        <dbReference type="ARBA" id="ARBA00004173"/>
    </source>
</evidence>
<organism evidence="17 18">
    <name type="scientific">Goodea atripinnis</name>
    <dbReference type="NCBI Taxonomy" id="208336"/>
    <lineage>
        <taxon>Eukaryota</taxon>
        <taxon>Metazoa</taxon>
        <taxon>Chordata</taxon>
        <taxon>Craniata</taxon>
        <taxon>Vertebrata</taxon>
        <taxon>Euteleostomi</taxon>
        <taxon>Actinopterygii</taxon>
        <taxon>Neopterygii</taxon>
        <taxon>Teleostei</taxon>
        <taxon>Neoteleostei</taxon>
        <taxon>Acanthomorphata</taxon>
        <taxon>Ovalentaria</taxon>
        <taxon>Atherinomorphae</taxon>
        <taxon>Cyprinodontiformes</taxon>
        <taxon>Goodeidae</taxon>
        <taxon>Goodea</taxon>
    </lineage>
</organism>
<dbReference type="CDD" id="cd12322">
    <property type="entry name" value="RRM2_TDP43"/>
    <property type="match status" value="1"/>
</dbReference>
<evidence type="ECO:0000256" key="6">
    <source>
        <dbReference type="ARBA" id="ARBA00022737"/>
    </source>
</evidence>
<comment type="subcellular location">
    <subcellularLocation>
        <location evidence="2">Mitochondrion</location>
    </subcellularLocation>
    <subcellularLocation>
        <location evidence="1">Nucleus</location>
    </subcellularLocation>
</comment>
<gene>
    <name evidence="17" type="ORF">GOODEAATRI_011938</name>
</gene>
<evidence type="ECO:0000256" key="9">
    <source>
        <dbReference type="ARBA" id="ARBA00023125"/>
    </source>
</evidence>
<feature type="non-terminal residue" evidence="17">
    <location>
        <position position="1"/>
    </location>
</feature>
<proteinExistence type="predicted"/>
<keyword evidence="6" id="KW-0677">Repeat</keyword>
<dbReference type="Pfam" id="PF00076">
    <property type="entry name" value="RRM_1"/>
    <property type="match status" value="2"/>
</dbReference>
<evidence type="ECO:0000256" key="15">
    <source>
        <dbReference type="SAM" id="MobiDB-lite"/>
    </source>
</evidence>
<evidence type="ECO:0000259" key="16">
    <source>
        <dbReference type="PROSITE" id="PS50102"/>
    </source>
</evidence>
<keyword evidence="9" id="KW-0238">DNA-binding</keyword>
<dbReference type="SMART" id="SM00360">
    <property type="entry name" value="RRM"/>
    <property type="match status" value="1"/>
</dbReference>
<keyword evidence="5" id="KW-0507">mRNA processing</keyword>
<dbReference type="CDD" id="cd19609">
    <property type="entry name" value="NTD_TDP-43"/>
    <property type="match status" value="1"/>
</dbReference>
<evidence type="ECO:0000256" key="14">
    <source>
        <dbReference type="PROSITE-ProRule" id="PRU00176"/>
    </source>
</evidence>
<evidence type="ECO:0000256" key="7">
    <source>
        <dbReference type="ARBA" id="ARBA00022884"/>
    </source>
</evidence>
<keyword evidence="4" id="KW-0678">Repressor</keyword>